<proteinExistence type="predicted"/>
<organism evidence="1 2">
    <name type="scientific">Ixodes persulcatus</name>
    <name type="common">Taiga tick</name>
    <dbReference type="NCBI Taxonomy" id="34615"/>
    <lineage>
        <taxon>Eukaryota</taxon>
        <taxon>Metazoa</taxon>
        <taxon>Ecdysozoa</taxon>
        <taxon>Arthropoda</taxon>
        <taxon>Chelicerata</taxon>
        <taxon>Arachnida</taxon>
        <taxon>Acari</taxon>
        <taxon>Parasitiformes</taxon>
        <taxon>Ixodida</taxon>
        <taxon>Ixodoidea</taxon>
        <taxon>Ixodidae</taxon>
        <taxon>Ixodinae</taxon>
        <taxon>Ixodes</taxon>
    </lineage>
</organism>
<accession>A0AC60Q4S9</accession>
<name>A0AC60Q4S9_IXOPE</name>
<dbReference type="EMBL" id="JABSTQ010009485">
    <property type="protein sequence ID" value="KAG0428771.1"/>
    <property type="molecule type" value="Genomic_DNA"/>
</dbReference>
<evidence type="ECO:0000313" key="1">
    <source>
        <dbReference type="EMBL" id="KAG0428771.1"/>
    </source>
</evidence>
<sequence length="230" mass="26520">MRGRHRTLTTPVEDAFRAPSLRLTRLRSHTVYNLSTMHVNNEDFLTRLKPELYVAYNRKQWSANVVTLESFQKSFGRDEKGEQQYLDLGCGTGDFTREGLLPRCFPCRRIVAVDVSRDMVEYARSHFAHPKITYDVFDAVADDVSGFVERYGKFDRVFSFFCLNWVRNQAKALKNIALLMKPGGSCLLLFCAATPLMRCHQELARMKRWEKYAHVSNGDGFLLPKLDSHA</sequence>
<gene>
    <name evidence="1" type="ORF">HPB47_024267</name>
</gene>
<comment type="caution">
    <text evidence="1">The sequence shown here is derived from an EMBL/GenBank/DDBJ whole genome shotgun (WGS) entry which is preliminary data.</text>
</comment>
<keyword evidence="2" id="KW-1185">Reference proteome</keyword>
<dbReference type="Proteomes" id="UP000805193">
    <property type="component" value="Unassembled WGS sequence"/>
</dbReference>
<protein>
    <submittedName>
        <fullName evidence="1">Uncharacterized protein</fullName>
    </submittedName>
</protein>
<reference evidence="1 2" key="1">
    <citation type="journal article" date="2020" name="Cell">
        <title>Large-Scale Comparative Analyses of Tick Genomes Elucidate Their Genetic Diversity and Vector Capacities.</title>
        <authorList>
            <consortium name="Tick Genome and Microbiome Consortium (TIGMIC)"/>
            <person name="Jia N."/>
            <person name="Wang J."/>
            <person name="Shi W."/>
            <person name="Du L."/>
            <person name="Sun Y."/>
            <person name="Zhan W."/>
            <person name="Jiang J.F."/>
            <person name="Wang Q."/>
            <person name="Zhang B."/>
            <person name="Ji P."/>
            <person name="Bell-Sakyi L."/>
            <person name="Cui X.M."/>
            <person name="Yuan T.T."/>
            <person name="Jiang B.G."/>
            <person name="Yang W.F."/>
            <person name="Lam T.T."/>
            <person name="Chang Q.C."/>
            <person name="Ding S.J."/>
            <person name="Wang X.J."/>
            <person name="Zhu J.G."/>
            <person name="Ruan X.D."/>
            <person name="Zhao L."/>
            <person name="Wei J.T."/>
            <person name="Ye R.Z."/>
            <person name="Que T.C."/>
            <person name="Du C.H."/>
            <person name="Zhou Y.H."/>
            <person name="Cheng J.X."/>
            <person name="Dai P.F."/>
            <person name="Guo W.B."/>
            <person name="Han X.H."/>
            <person name="Huang E.J."/>
            <person name="Li L.F."/>
            <person name="Wei W."/>
            <person name="Gao Y.C."/>
            <person name="Liu J.Z."/>
            <person name="Shao H.Z."/>
            <person name="Wang X."/>
            <person name="Wang C.C."/>
            <person name="Yang T.C."/>
            <person name="Huo Q.B."/>
            <person name="Li W."/>
            <person name="Chen H.Y."/>
            <person name="Chen S.E."/>
            <person name="Zhou L.G."/>
            <person name="Ni X.B."/>
            <person name="Tian J.H."/>
            <person name="Sheng Y."/>
            <person name="Liu T."/>
            <person name="Pan Y.S."/>
            <person name="Xia L.Y."/>
            <person name="Li J."/>
            <person name="Zhao F."/>
            <person name="Cao W.C."/>
        </authorList>
    </citation>
    <scope>NUCLEOTIDE SEQUENCE [LARGE SCALE GENOMIC DNA]</scope>
    <source>
        <strain evidence="1">Iper-2018</strain>
    </source>
</reference>
<evidence type="ECO:0000313" key="2">
    <source>
        <dbReference type="Proteomes" id="UP000805193"/>
    </source>
</evidence>